<evidence type="ECO:0000256" key="6">
    <source>
        <dbReference type="ARBA" id="ARBA00022695"/>
    </source>
</evidence>
<dbReference type="SUPFAM" id="SSF52047">
    <property type="entry name" value="RNI-like"/>
    <property type="match status" value="1"/>
</dbReference>
<dbReference type="GO" id="GO:0106274">
    <property type="term" value="F:NAD+-protein-arginine ADP-ribosyltransferase activity"/>
    <property type="evidence" value="ECO:0007669"/>
    <property type="project" value="UniProtKB-EC"/>
</dbReference>
<keyword evidence="4 9" id="KW-0328">Glycosyltransferase</keyword>
<proteinExistence type="inferred from homology"/>
<protein>
    <recommendedName>
        <fullName evidence="9">NAD(P)(+)--arginine ADP-ribosyltransferase</fullName>
        <ecNumber evidence="9">2.4.2.31</ecNumber>
    </recommendedName>
    <alternativeName>
        <fullName evidence="9">Mono(ADP-ribosyl)transferase</fullName>
    </alternativeName>
</protein>
<keyword evidence="2" id="KW-0343">GTPase activation</keyword>
<evidence type="ECO:0000313" key="11">
    <source>
        <dbReference type="EMBL" id="CAF3799724.1"/>
    </source>
</evidence>
<comment type="catalytic activity">
    <reaction evidence="8 9">
        <text>L-arginyl-[protein] + NAD(+) = N(omega)-(ADP-D-ribosyl)-L-arginyl-[protein] + nicotinamide + H(+)</text>
        <dbReference type="Rhea" id="RHEA:19149"/>
        <dbReference type="Rhea" id="RHEA-COMP:10532"/>
        <dbReference type="Rhea" id="RHEA-COMP:15087"/>
        <dbReference type="ChEBI" id="CHEBI:15378"/>
        <dbReference type="ChEBI" id="CHEBI:17154"/>
        <dbReference type="ChEBI" id="CHEBI:29965"/>
        <dbReference type="ChEBI" id="CHEBI:57540"/>
        <dbReference type="ChEBI" id="CHEBI:142554"/>
        <dbReference type="EC" id="2.4.2.31"/>
    </reaction>
</comment>
<dbReference type="EC" id="2.4.2.31" evidence="9"/>
<dbReference type="Pfam" id="PF01129">
    <property type="entry name" value="ART"/>
    <property type="match status" value="1"/>
</dbReference>
<dbReference type="PROSITE" id="PS51996">
    <property type="entry name" value="TR_MART"/>
    <property type="match status" value="1"/>
</dbReference>
<keyword evidence="5 9" id="KW-0808">Transferase</keyword>
<gene>
    <name evidence="10" type="ORF">GPM918_LOCUS15163</name>
    <name evidence="11" type="ORF">SRO942_LOCUS15167</name>
</gene>
<dbReference type="PANTHER" id="PTHR24113">
    <property type="entry name" value="RAN GTPASE-ACTIVATING PROTEIN 1"/>
    <property type="match status" value="1"/>
</dbReference>
<dbReference type="GO" id="GO:0016779">
    <property type="term" value="F:nucleotidyltransferase activity"/>
    <property type="evidence" value="ECO:0007669"/>
    <property type="project" value="UniProtKB-KW"/>
</dbReference>
<comment type="similarity">
    <text evidence="1 9">Belongs to the Arg-specific ADP-ribosyltransferase family.</text>
</comment>
<evidence type="ECO:0000256" key="5">
    <source>
        <dbReference type="ARBA" id="ARBA00022679"/>
    </source>
</evidence>
<evidence type="ECO:0000256" key="3">
    <source>
        <dbReference type="ARBA" id="ARBA00022614"/>
    </source>
</evidence>
<dbReference type="GO" id="GO:0005096">
    <property type="term" value="F:GTPase activator activity"/>
    <property type="evidence" value="ECO:0007669"/>
    <property type="project" value="UniProtKB-KW"/>
</dbReference>
<evidence type="ECO:0000256" key="9">
    <source>
        <dbReference type="RuleBase" id="RU361228"/>
    </source>
</evidence>
<dbReference type="GO" id="GO:0031267">
    <property type="term" value="F:small GTPase binding"/>
    <property type="evidence" value="ECO:0007669"/>
    <property type="project" value="TreeGrafter"/>
</dbReference>
<keyword evidence="7" id="KW-0677">Repeat</keyword>
<keyword evidence="6" id="KW-0548">Nucleotidyltransferase</keyword>
<dbReference type="Gene3D" id="3.90.176.10">
    <property type="entry name" value="Toxin ADP-ribosyltransferase, Chain A, domain 1"/>
    <property type="match status" value="1"/>
</dbReference>
<dbReference type="Proteomes" id="UP000663829">
    <property type="component" value="Unassembled WGS sequence"/>
</dbReference>
<dbReference type="Proteomes" id="UP000681722">
    <property type="component" value="Unassembled WGS sequence"/>
</dbReference>
<dbReference type="GO" id="GO:0048471">
    <property type="term" value="C:perinuclear region of cytoplasm"/>
    <property type="evidence" value="ECO:0007669"/>
    <property type="project" value="TreeGrafter"/>
</dbReference>
<dbReference type="Pfam" id="PF13516">
    <property type="entry name" value="LRR_6"/>
    <property type="match status" value="2"/>
</dbReference>
<keyword evidence="12" id="KW-1185">Reference proteome</keyword>
<reference evidence="10" key="1">
    <citation type="submission" date="2021-02" db="EMBL/GenBank/DDBJ databases">
        <authorList>
            <person name="Nowell W R."/>
        </authorList>
    </citation>
    <scope>NUCLEOTIDE SEQUENCE</scope>
</reference>
<dbReference type="InterPro" id="IPR001611">
    <property type="entry name" value="Leu-rich_rpt"/>
</dbReference>
<evidence type="ECO:0000256" key="7">
    <source>
        <dbReference type="ARBA" id="ARBA00022737"/>
    </source>
</evidence>
<dbReference type="InterPro" id="IPR032675">
    <property type="entry name" value="LRR_dom_sf"/>
</dbReference>
<dbReference type="PANTHER" id="PTHR24113:SF12">
    <property type="entry name" value="RAN GTPASE-ACTIVATING PROTEIN 1"/>
    <property type="match status" value="1"/>
</dbReference>
<evidence type="ECO:0000256" key="8">
    <source>
        <dbReference type="ARBA" id="ARBA00047597"/>
    </source>
</evidence>
<evidence type="ECO:0000313" key="10">
    <source>
        <dbReference type="EMBL" id="CAF1028671.1"/>
    </source>
</evidence>
<keyword evidence="3" id="KW-0433">Leucine-rich repeat</keyword>
<name>A0A814ITA6_9BILA</name>
<dbReference type="GO" id="GO:0005634">
    <property type="term" value="C:nucleus"/>
    <property type="evidence" value="ECO:0007669"/>
    <property type="project" value="TreeGrafter"/>
</dbReference>
<dbReference type="SUPFAM" id="SSF56399">
    <property type="entry name" value="ADP-ribosylation"/>
    <property type="match status" value="1"/>
</dbReference>
<dbReference type="OrthoDB" id="423533at2759"/>
<dbReference type="EMBL" id="CAJOBC010003769">
    <property type="protein sequence ID" value="CAF3799724.1"/>
    <property type="molecule type" value="Genomic_DNA"/>
</dbReference>
<sequence>MANKPTSNSRFTDLHEEPYKLLLPIEGYQHMELMSLEDAVRSLQPIVDNLTRNVWIAKDNCKSPLDSLTVDQLASIHLYTMEWKPSSNSLYSILNRTLRNEDRNSLIPWFPYLKLLLTALHNIPSVQGVVWRGIKADLSMKFNTGDPFVWWGVSLCTESLDVLNKEQFLGKTGTRTFFSIKCHNGKKINSHSHYKHNAEILLMPRTYFEVKDKVDSGSNFHIIHVEETTPPYILCESPFQELQCKNKRLPAELQALDFIPKLKLQNLGINKEDAQVLAEVLKVNKTLTTLDLRGNKISEGGVEALTEALKVNRTLILLKLSRNNISVRGVEALA</sequence>
<evidence type="ECO:0000313" key="12">
    <source>
        <dbReference type="Proteomes" id="UP000663829"/>
    </source>
</evidence>
<dbReference type="SMART" id="SM00368">
    <property type="entry name" value="LRR_RI"/>
    <property type="match status" value="2"/>
</dbReference>
<dbReference type="Gene3D" id="3.80.10.10">
    <property type="entry name" value="Ribonuclease Inhibitor"/>
    <property type="match status" value="1"/>
</dbReference>
<keyword evidence="9" id="KW-0520">NAD</keyword>
<keyword evidence="9" id="KW-0521">NADP</keyword>
<dbReference type="InterPro" id="IPR000768">
    <property type="entry name" value="ART"/>
</dbReference>
<dbReference type="GO" id="GO:0005829">
    <property type="term" value="C:cytosol"/>
    <property type="evidence" value="ECO:0007669"/>
    <property type="project" value="TreeGrafter"/>
</dbReference>
<dbReference type="GO" id="GO:0006913">
    <property type="term" value="P:nucleocytoplasmic transport"/>
    <property type="evidence" value="ECO:0007669"/>
    <property type="project" value="TreeGrafter"/>
</dbReference>
<accession>A0A814ITA6</accession>
<dbReference type="InterPro" id="IPR027038">
    <property type="entry name" value="RanGap"/>
</dbReference>
<organism evidence="10 12">
    <name type="scientific">Didymodactylos carnosus</name>
    <dbReference type="NCBI Taxonomy" id="1234261"/>
    <lineage>
        <taxon>Eukaryota</taxon>
        <taxon>Metazoa</taxon>
        <taxon>Spiralia</taxon>
        <taxon>Gnathifera</taxon>
        <taxon>Rotifera</taxon>
        <taxon>Eurotatoria</taxon>
        <taxon>Bdelloidea</taxon>
        <taxon>Philodinida</taxon>
        <taxon>Philodinidae</taxon>
        <taxon>Didymodactylos</taxon>
    </lineage>
</organism>
<dbReference type="EMBL" id="CAJNOQ010003768">
    <property type="protein sequence ID" value="CAF1028671.1"/>
    <property type="molecule type" value="Genomic_DNA"/>
</dbReference>
<evidence type="ECO:0000256" key="4">
    <source>
        <dbReference type="ARBA" id="ARBA00022676"/>
    </source>
</evidence>
<evidence type="ECO:0000256" key="1">
    <source>
        <dbReference type="ARBA" id="ARBA00009558"/>
    </source>
</evidence>
<dbReference type="AlphaFoldDB" id="A0A814ITA6"/>
<comment type="caution">
    <text evidence="10">The sequence shown here is derived from an EMBL/GenBank/DDBJ whole genome shotgun (WGS) entry which is preliminary data.</text>
</comment>
<evidence type="ECO:0000256" key="2">
    <source>
        <dbReference type="ARBA" id="ARBA00022468"/>
    </source>
</evidence>